<protein>
    <recommendedName>
        <fullName evidence="4">Flagellar protein FlaG</fullName>
    </recommendedName>
</protein>
<keyword evidence="3" id="KW-1185">Reference proteome</keyword>
<reference evidence="3" key="1">
    <citation type="journal article" date="2019" name="Int. J. Syst. Evol. Microbiol.">
        <title>The Global Catalogue of Microorganisms (GCM) 10K type strain sequencing project: providing services to taxonomists for standard genome sequencing and annotation.</title>
        <authorList>
            <consortium name="The Broad Institute Genomics Platform"/>
            <consortium name="The Broad Institute Genome Sequencing Center for Infectious Disease"/>
            <person name="Wu L."/>
            <person name="Ma J."/>
        </authorList>
    </citation>
    <scope>NUCLEOTIDE SEQUENCE [LARGE SCALE GENOMIC DNA]</scope>
    <source>
        <strain evidence="3">CGMCC 1.10188</strain>
    </source>
</reference>
<name>A0ABQ1I9J9_9PROT</name>
<feature type="compositionally biased region" description="Low complexity" evidence="1">
    <location>
        <begin position="30"/>
        <end position="39"/>
    </location>
</feature>
<dbReference type="SUPFAM" id="SSF160214">
    <property type="entry name" value="FlaG-like"/>
    <property type="match status" value="1"/>
</dbReference>
<dbReference type="Pfam" id="PF03646">
    <property type="entry name" value="FlaG"/>
    <property type="match status" value="1"/>
</dbReference>
<dbReference type="Gene3D" id="3.30.160.170">
    <property type="entry name" value="FlaG-like"/>
    <property type="match status" value="1"/>
</dbReference>
<evidence type="ECO:0000313" key="2">
    <source>
        <dbReference type="EMBL" id="GGB26055.1"/>
    </source>
</evidence>
<dbReference type="EMBL" id="BMDZ01000002">
    <property type="protein sequence ID" value="GGB26055.1"/>
    <property type="molecule type" value="Genomic_DNA"/>
</dbReference>
<feature type="compositionally biased region" description="Polar residues" evidence="1">
    <location>
        <begin position="7"/>
        <end position="17"/>
    </location>
</feature>
<proteinExistence type="predicted"/>
<sequence>MDIASTRGASLASSVADRTSPAVRSTFGDGAASGRGSASYPTRTNTIDRNDPSLADLAQRDARVADALAEALAREGFGPETMGTQVKLAIDIDTNTGDLVGRLIDRTTGETVEQLPPEKTLKMIAALREMVGALVDRTL</sequence>
<dbReference type="Proteomes" id="UP000603352">
    <property type="component" value="Unassembled WGS sequence"/>
</dbReference>
<gene>
    <name evidence="2" type="ORF">GCM10011505_04110</name>
</gene>
<evidence type="ECO:0000256" key="1">
    <source>
        <dbReference type="SAM" id="MobiDB-lite"/>
    </source>
</evidence>
<dbReference type="InterPro" id="IPR005186">
    <property type="entry name" value="FlaG"/>
</dbReference>
<evidence type="ECO:0000313" key="3">
    <source>
        <dbReference type="Proteomes" id="UP000603352"/>
    </source>
</evidence>
<comment type="caution">
    <text evidence="2">The sequence shown here is derived from an EMBL/GenBank/DDBJ whole genome shotgun (WGS) entry which is preliminary data.</text>
</comment>
<dbReference type="RefSeq" id="WP_345934846.1">
    <property type="nucleotide sequence ID" value="NZ_CP121009.1"/>
</dbReference>
<accession>A0ABQ1I9J9</accession>
<evidence type="ECO:0008006" key="4">
    <source>
        <dbReference type="Google" id="ProtNLM"/>
    </source>
</evidence>
<feature type="region of interest" description="Disordered" evidence="1">
    <location>
        <begin position="1"/>
        <end position="53"/>
    </location>
</feature>
<organism evidence="2 3">
    <name type="scientific">Tistrella bauzanensis</name>
    <dbReference type="NCBI Taxonomy" id="657419"/>
    <lineage>
        <taxon>Bacteria</taxon>
        <taxon>Pseudomonadati</taxon>
        <taxon>Pseudomonadota</taxon>
        <taxon>Alphaproteobacteria</taxon>
        <taxon>Geminicoccales</taxon>
        <taxon>Geminicoccaceae</taxon>
        <taxon>Tistrella</taxon>
    </lineage>
</organism>
<dbReference type="InterPro" id="IPR035924">
    <property type="entry name" value="FlaG-like_sf"/>
</dbReference>